<dbReference type="EMBL" id="JAHLPM010000014">
    <property type="protein sequence ID" value="MBU5439408.1"/>
    <property type="molecule type" value="Genomic_DNA"/>
</dbReference>
<name>A0ABS6E906_9FIRM</name>
<keyword evidence="3" id="KW-1185">Reference proteome</keyword>
<protein>
    <submittedName>
        <fullName evidence="2">GNAT family N-acetyltransferase</fullName>
    </submittedName>
</protein>
<dbReference type="RefSeq" id="WP_216521114.1">
    <property type="nucleotide sequence ID" value="NZ_JAHLPM010000014.1"/>
</dbReference>
<accession>A0ABS6E906</accession>
<evidence type="ECO:0000259" key="1">
    <source>
        <dbReference type="PROSITE" id="PS51186"/>
    </source>
</evidence>
<dbReference type="Proteomes" id="UP000749471">
    <property type="component" value="Unassembled WGS sequence"/>
</dbReference>
<proteinExistence type="predicted"/>
<reference evidence="2 3" key="1">
    <citation type="submission" date="2021-06" db="EMBL/GenBank/DDBJ databases">
        <authorList>
            <person name="Sun Q."/>
            <person name="Li D."/>
        </authorList>
    </citation>
    <scope>NUCLEOTIDE SEQUENCE [LARGE SCALE GENOMIC DNA]</scope>
    <source>
        <strain evidence="2 3">MSJ-40</strain>
    </source>
</reference>
<evidence type="ECO:0000313" key="3">
    <source>
        <dbReference type="Proteomes" id="UP000749471"/>
    </source>
</evidence>
<dbReference type="PROSITE" id="PS51186">
    <property type="entry name" value="GNAT"/>
    <property type="match status" value="1"/>
</dbReference>
<dbReference type="InterPro" id="IPR000182">
    <property type="entry name" value="GNAT_dom"/>
</dbReference>
<dbReference type="CDD" id="cd04301">
    <property type="entry name" value="NAT_SF"/>
    <property type="match status" value="1"/>
</dbReference>
<gene>
    <name evidence="2" type="ORF">KQI42_15420</name>
</gene>
<evidence type="ECO:0000313" key="2">
    <source>
        <dbReference type="EMBL" id="MBU5439408.1"/>
    </source>
</evidence>
<organism evidence="2 3">
    <name type="scientific">Tissierella simiarum</name>
    <dbReference type="NCBI Taxonomy" id="2841534"/>
    <lineage>
        <taxon>Bacteria</taxon>
        <taxon>Bacillati</taxon>
        <taxon>Bacillota</taxon>
        <taxon>Tissierellia</taxon>
        <taxon>Tissierellales</taxon>
        <taxon>Tissierellaceae</taxon>
        <taxon>Tissierella</taxon>
    </lineage>
</organism>
<feature type="domain" description="N-acetyltransferase" evidence="1">
    <location>
        <begin position="4"/>
        <end position="148"/>
    </location>
</feature>
<dbReference type="Pfam" id="PF00583">
    <property type="entry name" value="Acetyltransf_1"/>
    <property type="match status" value="1"/>
</dbReference>
<comment type="caution">
    <text evidence="2">The sequence shown here is derived from an EMBL/GenBank/DDBJ whole genome shotgun (WGS) entry which is preliminary data.</text>
</comment>
<sequence length="148" mass="17252">MDNLIVRECIYEDLDNIISLQHQWHNEEITYGFIPADKNYLETRLGKYFLVAEVNNEIVGFCYGAIHSADNMPVINNGQLYIEIEDIYISLENRGTGIGSTLLNKILEVAKENGIERSLIYSSTKDLDNIIEFYKKHDYKTWYIQMCK</sequence>